<evidence type="ECO:0000313" key="3">
    <source>
        <dbReference type="Proteomes" id="UP000184268"/>
    </source>
</evidence>
<dbReference type="Proteomes" id="UP000184268">
    <property type="component" value="Unassembled WGS sequence"/>
</dbReference>
<gene>
    <name evidence="2" type="ORF">SAMN02745129_3022</name>
</gene>
<keyword evidence="3" id="KW-1185">Reference proteome</keyword>
<evidence type="ECO:0000256" key="1">
    <source>
        <dbReference type="SAM" id="Phobius"/>
    </source>
</evidence>
<sequence length="59" mass="6478">MAYFFCMGFASDPRNTALRSGFSSWEGNEMTRLQLRCFVIGGGMSLVLSLQAALVLLLV</sequence>
<keyword evidence="1" id="KW-0472">Membrane</keyword>
<dbReference type="AlphaFoldDB" id="A0A1M5VW21"/>
<evidence type="ECO:0000313" key="2">
    <source>
        <dbReference type="EMBL" id="SHH79398.1"/>
    </source>
</evidence>
<keyword evidence="1" id="KW-0812">Transmembrane</keyword>
<dbReference type="STRING" id="299255.SAMN02745129_3022"/>
<accession>A0A1M5VW21</accession>
<organism evidence="2 3">
    <name type="scientific">Ferrimonas marina</name>
    <dbReference type="NCBI Taxonomy" id="299255"/>
    <lineage>
        <taxon>Bacteria</taxon>
        <taxon>Pseudomonadati</taxon>
        <taxon>Pseudomonadota</taxon>
        <taxon>Gammaproteobacteria</taxon>
        <taxon>Alteromonadales</taxon>
        <taxon>Ferrimonadaceae</taxon>
        <taxon>Ferrimonas</taxon>
    </lineage>
</organism>
<proteinExistence type="predicted"/>
<name>A0A1M5VW21_9GAMM</name>
<protein>
    <submittedName>
        <fullName evidence="2">Uncharacterized protein</fullName>
    </submittedName>
</protein>
<reference evidence="2 3" key="1">
    <citation type="submission" date="2016-11" db="EMBL/GenBank/DDBJ databases">
        <authorList>
            <person name="Jaros S."/>
            <person name="Januszkiewicz K."/>
            <person name="Wedrychowicz H."/>
        </authorList>
    </citation>
    <scope>NUCLEOTIDE SEQUENCE [LARGE SCALE GENOMIC DNA]</scope>
    <source>
        <strain evidence="2 3">DSM 16917</strain>
    </source>
</reference>
<keyword evidence="1" id="KW-1133">Transmembrane helix</keyword>
<feature type="transmembrane region" description="Helical" evidence="1">
    <location>
        <begin position="37"/>
        <end position="58"/>
    </location>
</feature>
<dbReference type="EMBL" id="FQXG01000004">
    <property type="protein sequence ID" value="SHH79398.1"/>
    <property type="molecule type" value="Genomic_DNA"/>
</dbReference>